<dbReference type="AlphaFoldDB" id="C7NQ21"/>
<dbReference type="EMBL" id="CP001687">
    <property type="protein sequence ID" value="ACV11765.1"/>
    <property type="molecule type" value="Genomic_DNA"/>
</dbReference>
<dbReference type="HOGENOM" id="CLU_3038982_0_0_2"/>
<accession>C7NQ21</accession>
<organism evidence="1 2">
    <name type="scientific">Halorhabdus utahensis (strain DSM 12940 / JCM 11049 / AX-2)</name>
    <dbReference type="NCBI Taxonomy" id="519442"/>
    <lineage>
        <taxon>Archaea</taxon>
        <taxon>Methanobacteriati</taxon>
        <taxon>Methanobacteriota</taxon>
        <taxon>Stenosarchaea group</taxon>
        <taxon>Halobacteria</taxon>
        <taxon>Halobacteriales</taxon>
        <taxon>Haloarculaceae</taxon>
        <taxon>Halorhabdus</taxon>
    </lineage>
</organism>
<sequence>MTKEWKCTQCGSVQTRSIVNHLRRGPPEECEVCGNTEFKETVLGSTHSMLDSLT</sequence>
<name>C7NQ21_HALUD</name>
<dbReference type="KEGG" id="hut:Huta_1590"/>
<dbReference type="STRING" id="519442.Huta_1590"/>
<protein>
    <recommendedName>
        <fullName evidence="3">Small CPxCG-related zinc finger protein</fullName>
    </recommendedName>
</protein>
<dbReference type="OrthoDB" id="230762at2157"/>
<dbReference type="Proteomes" id="UP000002071">
    <property type="component" value="Chromosome"/>
</dbReference>
<dbReference type="RefSeq" id="WP_015789339.1">
    <property type="nucleotide sequence ID" value="NC_013158.1"/>
</dbReference>
<evidence type="ECO:0000313" key="2">
    <source>
        <dbReference type="Proteomes" id="UP000002071"/>
    </source>
</evidence>
<gene>
    <name evidence="1" type="ordered locus">Huta_1590</name>
</gene>
<reference evidence="1 2" key="1">
    <citation type="journal article" date="2009" name="Stand. Genomic Sci.">
        <title>Complete genome sequence of Halorhabdus utahensis type strain (AX-2).</title>
        <authorList>
            <person name="Anderson I."/>
            <person name="Tindall B.J."/>
            <person name="Pomrenke H."/>
            <person name="Goker M."/>
            <person name="Lapidus A."/>
            <person name="Nolan M."/>
            <person name="Copeland A."/>
            <person name="Glavina Del Rio T."/>
            <person name="Chen F."/>
            <person name="Tice H."/>
            <person name="Cheng J.F."/>
            <person name="Lucas S."/>
            <person name="Chertkov O."/>
            <person name="Bruce D."/>
            <person name="Brettin T."/>
            <person name="Detter J.C."/>
            <person name="Han C."/>
            <person name="Goodwin L."/>
            <person name="Land M."/>
            <person name="Hauser L."/>
            <person name="Chang Y.J."/>
            <person name="Jeffries C.D."/>
            <person name="Pitluck S."/>
            <person name="Pati A."/>
            <person name="Mavromatis K."/>
            <person name="Ivanova N."/>
            <person name="Ovchinnikova G."/>
            <person name="Chen A."/>
            <person name="Palaniappan K."/>
            <person name="Chain P."/>
            <person name="Rohde M."/>
            <person name="Bristow J."/>
            <person name="Eisen J.A."/>
            <person name="Markowitz V."/>
            <person name="Hugenholtz P."/>
            <person name="Kyrpides N.C."/>
            <person name="Klenk H.P."/>
        </authorList>
    </citation>
    <scope>NUCLEOTIDE SEQUENCE [LARGE SCALE GENOMIC DNA]</scope>
    <source>
        <strain evidence="2">DSM 12940 / JCM 11049 / AX-2</strain>
    </source>
</reference>
<keyword evidence="2" id="KW-1185">Reference proteome</keyword>
<dbReference type="eggNOG" id="arCOG15209">
    <property type="taxonomic scope" value="Archaea"/>
</dbReference>
<proteinExistence type="predicted"/>
<evidence type="ECO:0000313" key="1">
    <source>
        <dbReference type="EMBL" id="ACV11765.1"/>
    </source>
</evidence>
<dbReference type="GeneID" id="54763371"/>
<evidence type="ECO:0008006" key="3">
    <source>
        <dbReference type="Google" id="ProtNLM"/>
    </source>
</evidence>